<reference evidence="1 2" key="1">
    <citation type="submission" date="2020-08" db="EMBL/GenBank/DDBJ databases">
        <title>Genomic Encyclopedia of Type Strains, Phase IV (KMG-V): Genome sequencing to study the core and pangenomes of soil and plant-associated prokaryotes.</title>
        <authorList>
            <person name="Whitman W."/>
        </authorList>
    </citation>
    <scope>NUCLEOTIDE SEQUENCE [LARGE SCALE GENOMIC DNA]</scope>
    <source>
        <strain evidence="1 2">SEMIA 4060</strain>
    </source>
</reference>
<dbReference type="AlphaFoldDB" id="A0A7X0IZ50"/>
<protein>
    <submittedName>
        <fullName evidence="1">Uncharacterized protein</fullName>
    </submittedName>
</protein>
<proteinExistence type="predicted"/>
<accession>A0A7X0IZ50</accession>
<evidence type="ECO:0000313" key="2">
    <source>
        <dbReference type="Proteomes" id="UP000565576"/>
    </source>
</evidence>
<dbReference type="EMBL" id="JACHBG010000047">
    <property type="protein sequence ID" value="MBB6489568.1"/>
    <property type="molecule type" value="Genomic_DNA"/>
</dbReference>
<comment type="caution">
    <text evidence="1">The sequence shown here is derived from an EMBL/GenBank/DDBJ whole genome shotgun (WGS) entry which is preliminary data.</text>
</comment>
<dbReference type="Proteomes" id="UP000565576">
    <property type="component" value="Unassembled WGS sequence"/>
</dbReference>
<organism evidence="1 2">
    <name type="scientific">Rhizobium lusitanum</name>
    <dbReference type="NCBI Taxonomy" id="293958"/>
    <lineage>
        <taxon>Bacteria</taxon>
        <taxon>Pseudomonadati</taxon>
        <taxon>Pseudomonadota</taxon>
        <taxon>Alphaproteobacteria</taxon>
        <taxon>Hyphomicrobiales</taxon>
        <taxon>Rhizobiaceae</taxon>
        <taxon>Rhizobium/Agrobacterium group</taxon>
        <taxon>Rhizobium</taxon>
    </lineage>
</organism>
<name>A0A7X0IZ50_9HYPH</name>
<sequence>MYTVCGNSDPMRFTKLREFGANDTFRDKCS</sequence>
<gene>
    <name evidence="1" type="ORF">GGD46_006900</name>
</gene>
<evidence type="ECO:0000313" key="1">
    <source>
        <dbReference type="EMBL" id="MBB6489568.1"/>
    </source>
</evidence>